<evidence type="ECO:0000259" key="7">
    <source>
        <dbReference type="Pfam" id="PF07992"/>
    </source>
</evidence>
<feature type="transmembrane region" description="Helical" evidence="6">
    <location>
        <begin position="6"/>
        <end position="27"/>
    </location>
</feature>
<organism evidence="8 9">
    <name type="scientific">Spartinivicinus marinus</name>
    <dbReference type="NCBI Taxonomy" id="2994442"/>
    <lineage>
        <taxon>Bacteria</taxon>
        <taxon>Pseudomonadati</taxon>
        <taxon>Pseudomonadota</taxon>
        <taxon>Gammaproteobacteria</taxon>
        <taxon>Oceanospirillales</taxon>
        <taxon>Zooshikellaceae</taxon>
        <taxon>Spartinivicinus</taxon>
    </lineage>
</organism>
<dbReference type="InterPro" id="IPR036188">
    <property type="entry name" value="FAD/NAD-bd_sf"/>
</dbReference>
<keyword evidence="6" id="KW-0812">Transmembrane</keyword>
<evidence type="ECO:0000256" key="4">
    <source>
        <dbReference type="ARBA" id="ARBA00023002"/>
    </source>
</evidence>
<dbReference type="PANTHER" id="PTHR43706">
    <property type="entry name" value="NADH DEHYDROGENASE"/>
    <property type="match status" value="1"/>
</dbReference>
<reference evidence="8 9" key="1">
    <citation type="submission" date="2020-07" db="EMBL/GenBank/DDBJ databases">
        <title>Endozoicomonas sp. nov., isolated from sediment.</title>
        <authorList>
            <person name="Gu T."/>
        </authorList>
    </citation>
    <scope>NUCLEOTIDE SEQUENCE [LARGE SCALE GENOMIC DNA]</scope>
    <source>
        <strain evidence="8 9">SM1973</strain>
    </source>
</reference>
<dbReference type="PRINTS" id="PR00368">
    <property type="entry name" value="FADPNR"/>
</dbReference>
<dbReference type="InterPro" id="IPR023753">
    <property type="entry name" value="FAD/NAD-binding_dom"/>
</dbReference>
<protein>
    <submittedName>
        <fullName evidence="8">NAD(P)/FAD-dependent oxidoreductase</fullName>
    </submittedName>
</protein>
<dbReference type="PRINTS" id="PR00411">
    <property type="entry name" value="PNDRDTASEI"/>
</dbReference>
<dbReference type="Gene3D" id="3.50.50.100">
    <property type="match status" value="1"/>
</dbReference>
<keyword evidence="2" id="KW-0285">Flavoprotein</keyword>
<comment type="caution">
    <text evidence="8">The sequence shown here is derived from an EMBL/GenBank/DDBJ whole genome shotgun (WGS) entry which is preliminary data.</text>
</comment>
<dbReference type="Pfam" id="PF07992">
    <property type="entry name" value="Pyr_redox_2"/>
    <property type="match status" value="1"/>
</dbReference>
<dbReference type="EMBL" id="JACCKB010000057">
    <property type="protein sequence ID" value="NYZ69031.1"/>
    <property type="molecule type" value="Genomic_DNA"/>
</dbReference>
<dbReference type="InterPro" id="IPR045024">
    <property type="entry name" value="NDH-2"/>
</dbReference>
<comment type="similarity">
    <text evidence="1">Belongs to the NADH dehydrogenase family.</text>
</comment>
<evidence type="ECO:0000256" key="1">
    <source>
        <dbReference type="ARBA" id="ARBA00005272"/>
    </source>
</evidence>
<sequence length="442" mass="48404">MNGGKTVPHIVVIGGGAGGLVLATRLGKKLGKKQLARITVVDQAETHLWKPLLHEVAAGSIDYTANEVSYKAHAKRNHYLFVQGKLIGVNRTNKQVSIAPLLDSEGEEILPAREIDYDYLVIAIGSNSNNFGIEGVAENCKTLDSFYQAKRFHHLFLRHYNQLEQDPNKPLSVVIVGAGATGVELAAELRHAAFELAHYNNQQVPVDRVNITIIEGAPRILPALPERISHAAEHELAKLSVNIVSGESVVKVTQQGVALGNGNLVEGDLLIWAAGVKAPEILASIEGLTANRLNQLQVMPNLQTKQDSSIFALGDCAECILQEGARPLAPRAQVAYQQAVYLSKAITHLITNQSSVDKVNNYADFCFKDHGSLVSFSRYGAVGQLMGGLLKGSLMLEGILARWSYQMLYRMHQSSLHGHFLTVLYWLSDKLNKVLRPRLKLH</sequence>
<accession>A0A853IGB5</accession>
<evidence type="ECO:0000256" key="5">
    <source>
        <dbReference type="ARBA" id="ARBA00023027"/>
    </source>
</evidence>
<evidence type="ECO:0000256" key="2">
    <source>
        <dbReference type="ARBA" id="ARBA00022630"/>
    </source>
</evidence>
<name>A0A853IGB5_9GAMM</name>
<gene>
    <name evidence="8" type="ORF">H0A36_23710</name>
</gene>
<dbReference type="GO" id="GO:0003954">
    <property type="term" value="F:NADH dehydrogenase activity"/>
    <property type="evidence" value="ECO:0007669"/>
    <property type="project" value="InterPro"/>
</dbReference>
<dbReference type="GO" id="GO:0008137">
    <property type="term" value="F:NADH dehydrogenase (ubiquinone) activity"/>
    <property type="evidence" value="ECO:0007669"/>
    <property type="project" value="TreeGrafter"/>
</dbReference>
<keyword evidence="4" id="KW-0560">Oxidoreductase</keyword>
<keyword evidence="5" id="KW-0520">NAD</keyword>
<dbReference type="Proteomes" id="UP000569732">
    <property type="component" value="Unassembled WGS sequence"/>
</dbReference>
<proteinExistence type="inferred from homology"/>
<feature type="domain" description="FAD/NAD(P)-binding" evidence="7">
    <location>
        <begin position="9"/>
        <end position="339"/>
    </location>
</feature>
<dbReference type="PANTHER" id="PTHR43706:SF9">
    <property type="entry name" value="TYPE II NADH:QUINONE OXIDOREDUCTASE"/>
    <property type="match status" value="1"/>
</dbReference>
<dbReference type="RefSeq" id="WP_180571030.1">
    <property type="nucleotide sequence ID" value="NZ_JACCKB010000057.1"/>
</dbReference>
<evidence type="ECO:0000313" key="9">
    <source>
        <dbReference type="Proteomes" id="UP000569732"/>
    </source>
</evidence>
<keyword evidence="6" id="KW-1133">Transmembrane helix</keyword>
<keyword evidence="6" id="KW-0472">Membrane</keyword>
<dbReference type="AlphaFoldDB" id="A0A853IGB5"/>
<evidence type="ECO:0000256" key="3">
    <source>
        <dbReference type="ARBA" id="ARBA00022827"/>
    </source>
</evidence>
<evidence type="ECO:0000313" key="8">
    <source>
        <dbReference type="EMBL" id="NYZ69031.1"/>
    </source>
</evidence>
<keyword evidence="9" id="KW-1185">Reference proteome</keyword>
<dbReference type="SUPFAM" id="SSF51905">
    <property type="entry name" value="FAD/NAD(P)-binding domain"/>
    <property type="match status" value="2"/>
</dbReference>
<evidence type="ECO:0000256" key="6">
    <source>
        <dbReference type="SAM" id="Phobius"/>
    </source>
</evidence>
<keyword evidence="3" id="KW-0274">FAD</keyword>